<feature type="compositionally biased region" description="Basic and acidic residues" evidence="2">
    <location>
        <begin position="322"/>
        <end position="343"/>
    </location>
</feature>
<evidence type="ECO:0008006" key="5">
    <source>
        <dbReference type="Google" id="ProtNLM"/>
    </source>
</evidence>
<dbReference type="InterPro" id="IPR005061">
    <property type="entry name" value="Ist1"/>
</dbReference>
<feature type="region of interest" description="Disordered" evidence="2">
    <location>
        <begin position="270"/>
        <end position="377"/>
    </location>
</feature>
<accession>A0AAV9BKU0</accession>
<gene>
    <name evidence="3" type="ORF">QJS04_geneDACA020835</name>
</gene>
<dbReference type="AlphaFoldDB" id="A0AAV9BKU0"/>
<reference evidence="3" key="1">
    <citation type="journal article" date="2023" name="Nat. Commun.">
        <title>Diploid and tetraploid genomes of Acorus and the evolution of monocots.</title>
        <authorList>
            <person name="Ma L."/>
            <person name="Liu K.W."/>
            <person name="Li Z."/>
            <person name="Hsiao Y.Y."/>
            <person name="Qi Y."/>
            <person name="Fu T."/>
            <person name="Tang G.D."/>
            <person name="Zhang D."/>
            <person name="Sun W.H."/>
            <person name="Liu D.K."/>
            <person name="Li Y."/>
            <person name="Chen G.Z."/>
            <person name="Liu X.D."/>
            <person name="Liao X.Y."/>
            <person name="Jiang Y.T."/>
            <person name="Yu X."/>
            <person name="Hao Y."/>
            <person name="Huang J."/>
            <person name="Zhao X.W."/>
            <person name="Ke S."/>
            <person name="Chen Y.Y."/>
            <person name="Wu W.L."/>
            <person name="Hsu J.L."/>
            <person name="Lin Y.F."/>
            <person name="Huang M.D."/>
            <person name="Li C.Y."/>
            <person name="Huang L."/>
            <person name="Wang Z.W."/>
            <person name="Zhao X."/>
            <person name="Zhong W.Y."/>
            <person name="Peng D.H."/>
            <person name="Ahmad S."/>
            <person name="Lan S."/>
            <person name="Zhang J.S."/>
            <person name="Tsai W.C."/>
            <person name="Van de Peer Y."/>
            <person name="Liu Z.J."/>
        </authorList>
    </citation>
    <scope>NUCLEOTIDE SEQUENCE</scope>
    <source>
        <strain evidence="3">SCP</strain>
    </source>
</reference>
<dbReference type="Proteomes" id="UP001179952">
    <property type="component" value="Unassembled WGS sequence"/>
</dbReference>
<protein>
    <recommendedName>
        <fullName evidence="5">IST1-like protein</fullName>
    </recommendedName>
</protein>
<dbReference type="Gene3D" id="1.20.1260.60">
    <property type="entry name" value="Vacuolar protein sorting-associated protein Ist1"/>
    <property type="match status" value="1"/>
</dbReference>
<sequence length="377" mass="41075">MGRKLDAFLGRKRSKAVRLRTLLGLASSRLSVLKNHRAVRISQSRSDVALLLRLGQTQRAILRVEHVIKEQNMLDAFSMLETYINLLLERISLIENHNHRECPKELQEATAGLVFVSSRCGDFPELQEIRLVLASLYGREFTLAAAELRNNCGVNVKLIQKMSTAPPSLESRIKATKEIATAEGIAIDIEEAVSETVESMLNPNKTQSLPKPNPPPSTNAANEAETGEPNTWSSASMDSRQRYKDAASAAQAAFESAAFAAEAARAAVELSKPGSHGRGSYNDGSEQEFSEKPKSAASDSSSGSDGEESYDERGINALSEETEIRSERVAFEGPVNDEKHEICGDEAGASVVGLVEPRPGGERRRPVSVRTRRGGFQ</sequence>
<dbReference type="Pfam" id="PF03398">
    <property type="entry name" value="Ist1"/>
    <property type="match status" value="1"/>
</dbReference>
<dbReference type="GO" id="GO:0015031">
    <property type="term" value="P:protein transport"/>
    <property type="evidence" value="ECO:0007669"/>
    <property type="project" value="InterPro"/>
</dbReference>
<organism evidence="3 4">
    <name type="scientific">Acorus gramineus</name>
    <name type="common">Dwarf sweet flag</name>
    <dbReference type="NCBI Taxonomy" id="55184"/>
    <lineage>
        <taxon>Eukaryota</taxon>
        <taxon>Viridiplantae</taxon>
        <taxon>Streptophyta</taxon>
        <taxon>Embryophyta</taxon>
        <taxon>Tracheophyta</taxon>
        <taxon>Spermatophyta</taxon>
        <taxon>Magnoliopsida</taxon>
        <taxon>Liliopsida</taxon>
        <taxon>Acoraceae</taxon>
        <taxon>Acorus</taxon>
    </lineage>
</organism>
<evidence type="ECO:0000256" key="2">
    <source>
        <dbReference type="SAM" id="MobiDB-lite"/>
    </source>
</evidence>
<dbReference type="PANTHER" id="PTHR12161">
    <property type="entry name" value="IST1 FAMILY MEMBER"/>
    <property type="match status" value="1"/>
</dbReference>
<reference evidence="3" key="2">
    <citation type="submission" date="2023-06" db="EMBL/GenBank/DDBJ databases">
        <authorList>
            <person name="Ma L."/>
            <person name="Liu K.-W."/>
            <person name="Li Z."/>
            <person name="Hsiao Y.-Y."/>
            <person name="Qi Y."/>
            <person name="Fu T."/>
            <person name="Tang G."/>
            <person name="Zhang D."/>
            <person name="Sun W.-H."/>
            <person name="Liu D.-K."/>
            <person name="Li Y."/>
            <person name="Chen G.-Z."/>
            <person name="Liu X.-D."/>
            <person name="Liao X.-Y."/>
            <person name="Jiang Y.-T."/>
            <person name="Yu X."/>
            <person name="Hao Y."/>
            <person name="Huang J."/>
            <person name="Zhao X.-W."/>
            <person name="Ke S."/>
            <person name="Chen Y.-Y."/>
            <person name="Wu W.-L."/>
            <person name="Hsu J.-L."/>
            <person name="Lin Y.-F."/>
            <person name="Huang M.-D."/>
            <person name="Li C.-Y."/>
            <person name="Huang L."/>
            <person name="Wang Z.-W."/>
            <person name="Zhao X."/>
            <person name="Zhong W.-Y."/>
            <person name="Peng D.-H."/>
            <person name="Ahmad S."/>
            <person name="Lan S."/>
            <person name="Zhang J.-S."/>
            <person name="Tsai W.-C."/>
            <person name="Van De Peer Y."/>
            <person name="Liu Z.-J."/>
        </authorList>
    </citation>
    <scope>NUCLEOTIDE SEQUENCE</scope>
    <source>
        <strain evidence="3">SCP</strain>
        <tissue evidence="3">Leaves</tissue>
    </source>
</reference>
<proteinExistence type="inferred from homology"/>
<dbReference type="InterPro" id="IPR042277">
    <property type="entry name" value="IST1-like"/>
</dbReference>
<evidence type="ECO:0000313" key="4">
    <source>
        <dbReference type="Proteomes" id="UP001179952"/>
    </source>
</evidence>
<comment type="similarity">
    <text evidence="1">Belongs to the IST1 family.</text>
</comment>
<dbReference type="PANTHER" id="PTHR12161:SF16">
    <property type="entry name" value="REGULATOR OF VPS4 ACTIVITY IN THE MVB PATHWAY PROTEIN"/>
    <property type="match status" value="1"/>
</dbReference>
<feature type="compositionally biased region" description="Basic residues" evidence="2">
    <location>
        <begin position="366"/>
        <end position="377"/>
    </location>
</feature>
<name>A0AAV9BKU0_ACOGR</name>
<feature type="compositionally biased region" description="Low complexity" evidence="2">
    <location>
        <begin position="295"/>
        <end position="304"/>
    </location>
</feature>
<feature type="region of interest" description="Disordered" evidence="2">
    <location>
        <begin position="201"/>
        <end position="239"/>
    </location>
</feature>
<feature type="compositionally biased region" description="Polar residues" evidence="2">
    <location>
        <begin position="228"/>
        <end position="238"/>
    </location>
</feature>
<keyword evidence="4" id="KW-1185">Reference proteome</keyword>
<evidence type="ECO:0000256" key="1">
    <source>
        <dbReference type="ARBA" id="ARBA00005536"/>
    </source>
</evidence>
<comment type="caution">
    <text evidence="3">The sequence shown here is derived from an EMBL/GenBank/DDBJ whole genome shotgun (WGS) entry which is preliminary data.</text>
</comment>
<feature type="compositionally biased region" description="Polar residues" evidence="2">
    <location>
        <begin position="201"/>
        <end position="210"/>
    </location>
</feature>
<dbReference type="EMBL" id="JAUJYN010000002">
    <property type="protein sequence ID" value="KAK1277150.1"/>
    <property type="molecule type" value="Genomic_DNA"/>
</dbReference>
<dbReference type="FunFam" id="1.20.1260.60:FF:000002">
    <property type="entry name" value="Vacuolar protein sorting-associated protein IST1"/>
    <property type="match status" value="1"/>
</dbReference>
<evidence type="ECO:0000313" key="3">
    <source>
        <dbReference type="EMBL" id="KAK1277150.1"/>
    </source>
</evidence>